<name>A0ACC3NVI0_9PEZI</name>
<comment type="caution">
    <text evidence="1">The sequence shown here is derived from an EMBL/GenBank/DDBJ whole genome shotgun (WGS) entry which is preliminary data.</text>
</comment>
<gene>
    <name evidence="1" type="ORF">LTR37_001427</name>
</gene>
<keyword evidence="2" id="KW-1185">Reference proteome</keyword>
<dbReference type="Proteomes" id="UP001281147">
    <property type="component" value="Unassembled WGS sequence"/>
</dbReference>
<evidence type="ECO:0000313" key="2">
    <source>
        <dbReference type="Proteomes" id="UP001281147"/>
    </source>
</evidence>
<dbReference type="EMBL" id="JAUTXU010000007">
    <property type="protein sequence ID" value="KAK3723943.1"/>
    <property type="molecule type" value="Genomic_DNA"/>
</dbReference>
<accession>A0ACC3NVI0</accession>
<protein>
    <submittedName>
        <fullName evidence="1">Uncharacterized protein</fullName>
    </submittedName>
</protein>
<organism evidence="1 2">
    <name type="scientific">Vermiconidia calcicola</name>
    <dbReference type="NCBI Taxonomy" id="1690605"/>
    <lineage>
        <taxon>Eukaryota</taxon>
        <taxon>Fungi</taxon>
        <taxon>Dikarya</taxon>
        <taxon>Ascomycota</taxon>
        <taxon>Pezizomycotina</taxon>
        <taxon>Dothideomycetes</taxon>
        <taxon>Dothideomycetidae</taxon>
        <taxon>Mycosphaerellales</taxon>
        <taxon>Extremaceae</taxon>
        <taxon>Vermiconidia</taxon>
    </lineage>
</organism>
<evidence type="ECO:0000313" key="1">
    <source>
        <dbReference type="EMBL" id="KAK3723943.1"/>
    </source>
</evidence>
<sequence length="102" mass="12024">MLCEKEGNGAKAKRTCQQKVAHLHLEMEILDAEWQWDFQKLIFYYYADHYINFKDLITELYRIDKTRIWLSAINPASFLVHAFGPRAEKDAGLMAESQMRVL</sequence>
<proteinExistence type="predicted"/>
<reference evidence="1" key="1">
    <citation type="submission" date="2023-07" db="EMBL/GenBank/DDBJ databases">
        <title>Black Yeasts Isolated from many extreme environments.</title>
        <authorList>
            <person name="Coleine C."/>
            <person name="Stajich J.E."/>
            <person name="Selbmann L."/>
        </authorList>
    </citation>
    <scope>NUCLEOTIDE SEQUENCE</scope>
    <source>
        <strain evidence="1">CCFEE 5714</strain>
    </source>
</reference>